<dbReference type="Proteomes" id="UP001162031">
    <property type="component" value="Unassembled WGS sequence"/>
</dbReference>
<evidence type="ECO:0000259" key="3">
    <source>
        <dbReference type="Pfam" id="PF05347"/>
    </source>
</evidence>
<comment type="caution">
    <text evidence="4">The sequence shown here is derived from an EMBL/GenBank/DDBJ whole genome shotgun (WGS) entry which is preliminary data.</text>
</comment>
<sequence length="111" mass="13175">MDPKVRDLYRRFLLVGRDYPLGLSHVREKVKAAFFLNRNLTDPVAVKKAIKRGRWMVREIVGVIQLKKYRTLNSRYTPADLREKLRDIENRRVLEEQEGRDDKKNCDSDTS</sequence>
<dbReference type="PANTHER" id="PTHR21024">
    <property type="entry name" value="GROWTH HORMONE-INDUCIBLE SOLUBLE PROTEIN-RELATED"/>
    <property type="match status" value="1"/>
</dbReference>
<dbReference type="InterPro" id="IPR045296">
    <property type="entry name" value="Complex1_LYR_ETFRF1_LYRM5"/>
</dbReference>
<evidence type="ECO:0000256" key="1">
    <source>
        <dbReference type="ARBA" id="ARBA00009508"/>
    </source>
</evidence>
<dbReference type="Pfam" id="PF05347">
    <property type="entry name" value="Complex1_LYR"/>
    <property type="match status" value="1"/>
</dbReference>
<reference evidence="4" key="1">
    <citation type="submission" date="2022-12" db="EMBL/GenBank/DDBJ databases">
        <authorList>
            <person name="Webb A."/>
        </authorList>
    </citation>
    <scope>NUCLEOTIDE SEQUENCE</scope>
    <source>
        <strain evidence="4">Hp1</strain>
    </source>
</reference>
<dbReference type="CDD" id="cd20265">
    <property type="entry name" value="Complex1_LYR_ETFRF1_LYRM5"/>
    <property type="match status" value="1"/>
</dbReference>
<gene>
    <name evidence="4" type="ORF">HBR001_LOCUS9411</name>
</gene>
<protein>
    <recommendedName>
        <fullName evidence="3">Complex 1 LYR protein domain-containing protein</fullName>
    </recommendedName>
</protein>
<dbReference type="GO" id="GO:0090324">
    <property type="term" value="P:negative regulation of oxidative phosphorylation"/>
    <property type="evidence" value="ECO:0007669"/>
    <property type="project" value="InterPro"/>
</dbReference>
<dbReference type="GO" id="GO:0005739">
    <property type="term" value="C:mitochondrion"/>
    <property type="evidence" value="ECO:0007669"/>
    <property type="project" value="TreeGrafter"/>
</dbReference>
<keyword evidence="5" id="KW-1185">Reference proteome</keyword>
<evidence type="ECO:0000256" key="2">
    <source>
        <dbReference type="SAM" id="MobiDB-lite"/>
    </source>
</evidence>
<organism evidence="4 5">
    <name type="scientific">Hyaloperonospora brassicae</name>
    <name type="common">Brassica downy mildew</name>
    <name type="synonym">Peronospora brassicae</name>
    <dbReference type="NCBI Taxonomy" id="162125"/>
    <lineage>
        <taxon>Eukaryota</taxon>
        <taxon>Sar</taxon>
        <taxon>Stramenopiles</taxon>
        <taxon>Oomycota</taxon>
        <taxon>Peronosporomycetes</taxon>
        <taxon>Peronosporales</taxon>
        <taxon>Peronosporaceae</taxon>
        <taxon>Hyaloperonospora</taxon>
    </lineage>
</organism>
<comment type="similarity">
    <text evidence="1">Belongs to the complex I LYR family.</text>
</comment>
<accession>A0AAV0V5J3</accession>
<feature type="domain" description="Complex 1 LYR protein" evidence="3">
    <location>
        <begin position="4"/>
        <end position="54"/>
    </location>
</feature>
<name>A0AAV0V5J3_HYABA</name>
<proteinExistence type="inferred from homology"/>
<dbReference type="InterPro" id="IPR052000">
    <property type="entry name" value="ETFRF1"/>
</dbReference>
<dbReference type="PANTHER" id="PTHR21024:SF0">
    <property type="entry name" value="ELECTRON TRANSFER FLAVOPROTEIN REGULATORY FACTOR 1"/>
    <property type="match status" value="1"/>
</dbReference>
<dbReference type="InterPro" id="IPR008011">
    <property type="entry name" value="Complex1_LYR_dom"/>
</dbReference>
<feature type="region of interest" description="Disordered" evidence="2">
    <location>
        <begin position="92"/>
        <end position="111"/>
    </location>
</feature>
<dbReference type="AlphaFoldDB" id="A0AAV0V5J3"/>
<dbReference type="GO" id="GO:0022904">
    <property type="term" value="P:respiratory electron transport chain"/>
    <property type="evidence" value="ECO:0007669"/>
    <property type="project" value="TreeGrafter"/>
</dbReference>
<dbReference type="EMBL" id="CANTFL010001488">
    <property type="protein sequence ID" value="CAI5743310.1"/>
    <property type="molecule type" value="Genomic_DNA"/>
</dbReference>
<evidence type="ECO:0000313" key="4">
    <source>
        <dbReference type="EMBL" id="CAI5743310.1"/>
    </source>
</evidence>
<evidence type="ECO:0000313" key="5">
    <source>
        <dbReference type="Proteomes" id="UP001162031"/>
    </source>
</evidence>